<comment type="caution">
    <text evidence="3">The sequence shown here is derived from an EMBL/GenBank/DDBJ whole genome shotgun (WGS) entry which is preliminary data.</text>
</comment>
<evidence type="ECO:0000313" key="4">
    <source>
        <dbReference type="Proteomes" id="UP000743899"/>
    </source>
</evidence>
<evidence type="ECO:0000313" key="3">
    <source>
        <dbReference type="EMBL" id="NCU17765.1"/>
    </source>
</evidence>
<keyword evidence="2" id="KW-1133">Transmembrane helix</keyword>
<feature type="transmembrane region" description="Helical" evidence="2">
    <location>
        <begin position="6"/>
        <end position="26"/>
    </location>
</feature>
<gene>
    <name evidence="3" type="ORF">GW534_08355</name>
</gene>
<name>A0ABX0A2U6_9BACI</name>
<keyword evidence="4" id="KW-1185">Reference proteome</keyword>
<dbReference type="Proteomes" id="UP000743899">
    <property type="component" value="Unassembled WGS sequence"/>
</dbReference>
<dbReference type="RefSeq" id="WP_161920596.1">
    <property type="nucleotide sequence ID" value="NZ_JAACYS010000033.1"/>
</dbReference>
<sequence length="77" mass="9135">MEELGSIIDSILIFSIIIIIIITSHLRKNKKIQLQLLKEQKELEQIKHENYLLETEKLRLELEKMKVDDYNNGINKS</sequence>
<reference evidence="3 4" key="1">
    <citation type="submission" date="2020-01" db="EMBL/GenBank/DDBJ databases">
        <title>A novel Bacillus sp. from Pasinler.</title>
        <authorList>
            <person name="Adiguzel A."/>
            <person name="Ay H."/>
            <person name="Baltaci M.O."/>
        </authorList>
    </citation>
    <scope>NUCLEOTIDE SEQUENCE [LARGE SCALE GENOMIC DNA]</scope>
    <source>
        <strain evidence="3 4">P1</strain>
    </source>
</reference>
<keyword evidence="2" id="KW-0812">Transmembrane</keyword>
<feature type="coiled-coil region" evidence="1">
    <location>
        <begin position="27"/>
        <end position="63"/>
    </location>
</feature>
<keyword evidence="2" id="KW-0472">Membrane</keyword>
<organism evidence="3 4">
    <name type="scientific">Pallidibacillus pasinlerensis</name>
    <dbReference type="NCBI Taxonomy" id="2703818"/>
    <lineage>
        <taxon>Bacteria</taxon>
        <taxon>Bacillati</taxon>
        <taxon>Bacillota</taxon>
        <taxon>Bacilli</taxon>
        <taxon>Bacillales</taxon>
        <taxon>Bacillaceae</taxon>
        <taxon>Pallidibacillus</taxon>
    </lineage>
</organism>
<dbReference type="EMBL" id="JAACYS010000033">
    <property type="protein sequence ID" value="NCU17765.1"/>
    <property type="molecule type" value="Genomic_DNA"/>
</dbReference>
<protein>
    <submittedName>
        <fullName evidence="3">Uncharacterized protein</fullName>
    </submittedName>
</protein>
<accession>A0ABX0A2U6</accession>
<evidence type="ECO:0000256" key="2">
    <source>
        <dbReference type="SAM" id="Phobius"/>
    </source>
</evidence>
<evidence type="ECO:0000256" key="1">
    <source>
        <dbReference type="SAM" id="Coils"/>
    </source>
</evidence>
<proteinExistence type="predicted"/>
<keyword evidence="1" id="KW-0175">Coiled coil</keyword>